<dbReference type="EMBL" id="CP158357">
    <property type="protein sequence ID" value="XBX76925.1"/>
    <property type="molecule type" value="Genomic_DNA"/>
</dbReference>
<accession>A0AAU7VRD7</accession>
<dbReference type="GO" id="GO:0005829">
    <property type="term" value="C:cytosol"/>
    <property type="evidence" value="ECO:0007669"/>
    <property type="project" value="TreeGrafter"/>
</dbReference>
<proteinExistence type="predicted"/>
<organism evidence="10">
    <name type="scientific">Microbacterium sp. A8/3-1</name>
    <dbReference type="NCBI Taxonomy" id="3160749"/>
    <lineage>
        <taxon>Bacteria</taxon>
        <taxon>Bacillati</taxon>
        <taxon>Actinomycetota</taxon>
        <taxon>Actinomycetes</taxon>
        <taxon>Micrococcales</taxon>
        <taxon>Microbacteriaceae</taxon>
        <taxon>Microbacterium</taxon>
    </lineage>
</organism>
<evidence type="ECO:0000259" key="9">
    <source>
        <dbReference type="PROSITE" id="PS51755"/>
    </source>
</evidence>
<gene>
    <name evidence="10" type="ORF">ABS642_13490</name>
</gene>
<dbReference type="SMART" id="SM00448">
    <property type="entry name" value="REC"/>
    <property type="match status" value="1"/>
</dbReference>
<evidence type="ECO:0000256" key="4">
    <source>
        <dbReference type="ARBA" id="ARBA00023125"/>
    </source>
</evidence>
<dbReference type="RefSeq" id="WP_350350498.1">
    <property type="nucleotide sequence ID" value="NZ_CP158357.1"/>
</dbReference>
<keyword evidence="3" id="KW-0805">Transcription regulation</keyword>
<evidence type="ECO:0000259" key="8">
    <source>
        <dbReference type="PROSITE" id="PS50110"/>
    </source>
</evidence>
<dbReference type="GO" id="GO:0000976">
    <property type="term" value="F:transcription cis-regulatory region binding"/>
    <property type="evidence" value="ECO:0007669"/>
    <property type="project" value="TreeGrafter"/>
</dbReference>
<dbReference type="PROSITE" id="PS51755">
    <property type="entry name" value="OMPR_PHOB"/>
    <property type="match status" value="1"/>
</dbReference>
<feature type="modified residue" description="4-aspartylphosphate" evidence="6">
    <location>
        <position position="58"/>
    </location>
</feature>
<feature type="domain" description="OmpR/PhoB-type" evidence="9">
    <location>
        <begin position="134"/>
        <end position="231"/>
    </location>
</feature>
<reference evidence="10" key="1">
    <citation type="submission" date="2024-06" db="EMBL/GenBank/DDBJ databases">
        <title>Draft genome sequence of Microbacterium sp. strain A8/3-1, isolated from Oxytropis tragacanthoides Fisch. ex DC. Root nodules in the Altai region of Russia.</title>
        <authorList>
            <person name="Sazanova A."/>
            <person name="Guro P."/>
            <person name="Kuznetsova I."/>
            <person name="Belimov A."/>
            <person name="Safronova V."/>
        </authorList>
    </citation>
    <scope>NUCLEOTIDE SEQUENCE</scope>
    <source>
        <strain evidence="10">A8/3-1</strain>
    </source>
</reference>
<evidence type="ECO:0000256" key="3">
    <source>
        <dbReference type="ARBA" id="ARBA00023015"/>
    </source>
</evidence>
<dbReference type="InterPro" id="IPR036388">
    <property type="entry name" value="WH-like_DNA-bd_sf"/>
</dbReference>
<dbReference type="Gene3D" id="3.40.50.2300">
    <property type="match status" value="1"/>
</dbReference>
<dbReference type="InterPro" id="IPR039420">
    <property type="entry name" value="WalR-like"/>
</dbReference>
<feature type="DNA-binding region" description="OmpR/PhoB-type" evidence="7">
    <location>
        <begin position="134"/>
        <end position="231"/>
    </location>
</feature>
<dbReference type="Gene3D" id="6.10.250.690">
    <property type="match status" value="1"/>
</dbReference>
<dbReference type="GO" id="GO:0006355">
    <property type="term" value="P:regulation of DNA-templated transcription"/>
    <property type="evidence" value="ECO:0007669"/>
    <property type="project" value="InterPro"/>
</dbReference>
<evidence type="ECO:0000313" key="10">
    <source>
        <dbReference type="EMBL" id="XBX76925.1"/>
    </source>
</evidence>
<keyword evidence="5" id="KW-0804">Transcription</keyword>
<sequence length="237" mass="26536">MIEATGDVRVLVVDDEQGIRDLLATVLGAQGWAVRTAGTGRAAIDEALAFRPELVVLDIVLPDLDGLSVLQRIRAVLPSVRVLFLTANDAVEDRIAGITAGGDDYVTKPFSVEEVVARLRGLLRRVDWDTVPEDEVLRVGDLELVPGGHAVRRDDVDIRLTAREFELLQYLMANAERVLSKEQILERIWGYDYGRESNIVELYISYLRRKIDDGRPPMIHTIRRVGYVLRPPVSVRA</sequence>
<dbReference type="SUPFAM" id="SSF52172">
    <property type="entry name" value="CheY-like"/>
    <property type="match status" value="1"/>
</dbReference>
<dbReference type="Pfam" id="PF00072">
    <property type="entry name" value="Response_reg"/>
    <property type="match status" value="1"/>
</dbReference>
<evidence type="ECO:0000256" key="2">
    <source>
        <dbReference type="ARBA" id="ARBA00023012"/>
    </source>
</evidence>
<evidence type="ECO:0000256" key="6">
    <source>
        <dbReference type="PROSITE-ProRule" id="PRU00169"/>
    </source>
</evidence>
<dbReference type="PANTHER" id="PTHR48111:SF28">
    <property type="entry name" value="TRANSCRIPTIONAL REGULATORY PROTEIN TCRX-RELATED"/>
    <property type="match status" value="1"/>
</dbReference>
<dbReference type="AlphaFoldDB" id="A0AAU7VRD7"/>
<keyword evidence="2" id="KW-0902">Two-component regulatory system</keyword>
<evidence type="ECO:0000256" key="7">
    <source>
        <dbReference type="PROSITE-ProRule" id="PRU01091"/>
    </source>
</evidence>
<dbReference type="Gene3D" id="1.10.10.10">
    <property type="entry name" value="Winged helix-like DNA-binding domain superfamily/Winged helix DNA-binding domain"/>
    <property type="match status" value="1"/>
</dbReference>
<keyword evidence="4 7" id="KW-0238">DNA-binding</keyword>
<dbReference type="InterPro" id="IPR001867">
    <property type="entry name" value="OmpR/PhoB-type_DNA-bd"/>
</dbReference>
<dbReference type="Pfam" id="PF00486">
    <property type="entry name" value="Trans_reg_C"/>
    <property type="match status" value="1"/>
</dbReference>
<dbReference type="InterPro" id="IPR011006">
    <property type="entry name" value="CheY-like_superfamily"/>
</dbReference>
<dbReference type="GO" id="GO:0032993">
    <property type="term" value="C:protein-DNA complex"/>
    <property type="evidence" value="ECO:0007669"/>
    <property type="project" value="TreeGrafter"/>
</dbReference>
<dbReference type="PROSITE" id="PS50110">
    <property type="entry name" value="RESPONSE_REGULATORY"/>
    <property type="match status" value="1"/>
</dbReference>
<keyword evidence="1 6" id="KW-0597">Phosphoprotein</keyword>
<dbReference type="SMART" id="SM00862">
    <property type="entry name" value="Trans_reg_C"/>
    <property type="match status" value="1"/>
</dbReference>
<feature type="domain" description="Response regulatory" evidence="8">
    <location>
        <begin position="9"/>
        <end position="123"/>
    </location>
</feature>
<dbReference type="GO" id="GO:0000156">
    <property type="term" value="F:phosphorelay response regulator activity"/>
    <property type="evidence" value="ECO:0007669"/>
    <property type="project" value="TreeGrafter"/>
</dbReference>
<evidence type="ECO:0000256" key="1">
    <source>
        <dbReference type="ARBA" id="ARBA00022553"/>
    </source>
</evidence>
<dbReference type="PANTHER" id="PTHR48111">
    <property type="entry name" value="REGULATOR OF RPOS"/>
    <property type="match status" value="1"/>
</dbReference>
<dbReference type="FunFam" id="1.10.10.10:FF:000005">
    <property type="entry name" value="Two-component system response regulator"/>
    <property type="match status" value="1"/>
</dbReference>
<name>A0AAU7VRD7_9MICO</name>
<dbReference type="CDD" id="cd00383">
    <property type="entry name" value="trans_reg_C"/>
    <property type="match status" value="1"/>
</dbReference>
<evidence type="ECO:0000256" key="5">
    <source>
        <dbReference type="ARBA" id="ARBA00023163"/>
    </source>
</evidence>
<dbReference type="InterPro" id="IPR001789">
    <property type="entry name" value="Sig_transdc_resp-reg_receiver"/>
</dbReference>
<protein>
    <submittedName>
        <fullName evidence="10">Response regulator transcription factor</fullName>
    </submittedName>
</protein>